<keyword evidence="4 5" id="KW-0648">Protein biosynthesis</keyword>
<dbReference type="PANTHER" id="PTHR15239">
    <property type="entry name" value="NUCLEAR EXPORT MEDIATOR FACTOR NEMF"/>
    <property type="match status" value="1"/>
</dbReference>
<evidence type="ECO:0000256" key="4">
    <source>
        <dbReference type="ARBA" id="ARBA00022917"/>
    </source>
</evidence>
<dbReference type="FunFam" id="2.30.310.10:FF:000004">
    <property type="entry name" value="Fibronectin-binding protein A"/>
    <property type="match status" value="1"/>
</dbReference>
<comment type="caution">
    <text evidence="7">The sequence shown here is derived from an EMBL/GenBank/DDBJ whole genome shotgun (WGS) entry which is preliminary data.</text>
</comment>
<feature type="coiled-coil region" evidence="5">
    <location>
        <begin position="396"/>
        <end position="423"/>
    </location>
</feature>
<dbReference type="GO" id="GO:0019843">
    <property type="term" value="F:rRNA binding"/>
    <property type="evidence" value="ECO:0007669"/>
    <property type="project" value="UniProtKB-UniRule"/>
</dbReference>
<evidence type="ECO:0000256" key="2">
    <source>
        <dbReference type="ARBA" id="ARBA00022730"/>
    </source>
</evidence>
<dbReference type="EMBL" id="CAACYI010000001">
    <property type="protein sequence ID" value="VFB16220.1"/>
    <property type="molecule type" value="Genomic_DNA"/>
</dbReference>
<keyword evidence="5" id="KW-0175">Coiled coil</keyword>
<comment type="function">
    <text evidence="5">Key component of the ribosome quality control system (RQC), a ribosome-associated complex that mediates the extraction of incompletely synthesized nascent chains from stalled ribosomes and their subsequent degradation. RqcH recruits Ala-charged tRNA, and with RqcP directs the elongation of stalled nascent chains on 50S ribosomal subunits, leading to non-templated C-terminal alanine extensions (Ala tail). The Ala tail promotes nascent chain degradation. May add between 1 and at least 8 Ala residues. Binds to stalled 50S ribosomal subunits.</text>
</comment>
<dbReference type="RefSeq" id="WP_131748775.1">
    <property type="nucleotide sequence ID" value="NZ_CAACYI010000001.1"/>
</dbReference>
<evidence type="ECO:0000313" key="8">
    <source>
        <dbReference type="Proteomes" id="UP000377798"/>
    </source>
</evidence>
<dbReference type="Gene3D" id="2.30.310.10">
    <property type="entry name" value="ibrinogen binding protein from staphylococcus aureus domain"/>
    <property type="match status" value="1"/>
</dbReference>
<comment type="similarity">
    <text evidence="5">Belongs to the NEMF family.</text>
</comment>
<accession>A0A8H2MEJ1</accession>
<name>A0A8H2MEJ1_9FIRM</name>
<dbReference type="GO" id="GO:0000049">
    <property type="term" value="F:tRNA binding"/>
    <property type="evidence" value="ECO:0007669"/>
    <property type="project" value="UniProtKB-UniRule"/>
</dbReference>
<dbReference type="InterPro" id="IPR043682">
    <property type="entry name" value="RqcH_bacterial"/>
</dbReference>
<keyword evidence="1 5" id="KW-0820">tRNA-binding</keyword>
<comment type="subunit">
    <text evidence="5">Associates with stalled 50S ribosomal subunits. Binds to RqcP.</text>
</comment>
<organism evidence="7 8">
    <name type="scientific">Urinicoccus massiliensis</name>
    <dbReference type="NCBI Taxonomy" id="1723382"/>
    <lineage>
        <taxon>Bacteria</taxon>
        <taxon>Bacillati</taxon>
        <taxon>Bacillota</taxon>
        <taxon>Tissierellia</taxon>
        <taxon>Tissierellales</taxon>
        <taxon>Peptoniphilaceae</taxon>
        <taxon>Urinicoccus</taxon>
    </lineage>
</organism>
<dbReference type="PANTHER" id="PTHR15239:SF6">
    <property type="entry name" value="RIBOSOME QUALITY CONTROL COMPLEX SUBUNIT NEMF"/>
    <property type="match status" value="1"/>
</dbReference>
<dbReference type="Gene3D" id="3.40.970.40">
    <property type="entry name" value="fibrinogen binding protein from staphylococcus aureus domain like"/>
    <property type="match status" value="1"/>
</dbReference>
<dbReference type="Proteomes" id="UP000377798">
    <property type="component" value="Unassembled WGS sequence"/>
</dbReference>
<reference evidence="7 8" key="1">
    <citation type="submission" date="2019-02" db="EMBL/GenBank/DDBJ databases">
        <authorList>
            <consortium name="Pathogen Informatics"/>
        </authorList>
    </citation>
    <scope>NUCLEOTIDE SEQUENCE [LARGE SCALE GENOMIC DNA]</scope>
    <source>
        <strain evidence="7 8">3012STDY7089603</strain>
    </source>
</reference>
<protein>
    <recommendedName>
        <fullName evidence="5">Rqc2 homolog RqcH</fullName>
        <shortName evidence="5">RqcH</shortName>
    </recommendedName>
</protein>
<evidence type="ECO:0000259" key="6">
    <source>
        <dbReference type="Pfam" id="PF05670"/>
    </source>
</evidence>
<feature type="domain" description="NFACT RNA-binding" evidence="6">
    <location>
        <begin position="470"/>
        <end position="551"/>
    </location>
</feature>
<dbReference type="InterPro" id="IPR051608">
    <property type="entry name" value="RQC_Subunit_NEMF"/>
</dbReference>
<dbReference type="Pfam" id="PF05670">
    <property type="entry name" value="NFACT-R_1"/>
    <property type="match status" value="1"/>
</dbReference>
<dbReference type="GO" id="GO:1990112">
    <property type="term" value="C:RQC complex"/>
    <property type="evidence" value="ECO:0007669"/>
    <property type="project" value="TreeGrafter"/>
</dbReference>
<keyword evidence="3 5" id="KW-0694">RNA-binding</keyword>
<dbReference type="InterPro" id="IPR008532">
    <property type="entry name" value="NFACT_RNA-bd"/>
</dbReference>
<keyword evidence="2 5" id="KW-0699">rRNA-binding</keyword>
<dbReference type="GO" id="GO:0043023">
    <property type="term" value="F:ribosomal large subunit binding"/>
    <property type="evidence" value="ECO:0007669"/>
    <property type="project" value="UniProtKB-UniRule"/>
</dbReference>
<dbReference type="AlphaFoldDB" id="A0A8H2MEJ1"/>
<evidence type="ECO:0000313" key="7">
    <source>
        <dbReference type="EMBL" id="VFB16220.1"/>
    </source>
</evidence>
<keyword evidence="8" id="KW-1185">Reference proteome</keyword>
<gene>
    <name evidence="5" type="primary">rqcH</name>
    <name evidence="7" type="ORF">NCTC13150_00738</name>
</gene>
<dbReference type="GO" id="GO:0072344">
    <property type="term" value="P:rescue of stalled ribosome"/>
    <property type="evidence" value="ECO:0007669"/>
    <property type="project" value="UniProtKB-UniRule"/>
</dbReference>
<evidence type="ECO:0000256" key="1">
    <source>
        <dbReference type="ARBA" id="ARBA00022555"/>
    </source>
</evidence>
<dbReference type="Pfam" id="PF05833">
    <property type="entry name" value="NFACT_N"/>
    <property type="match status" value="1"/>
</dbReference>
<sequence length="583" mass="66905">MSYDGMMLKSVLEELNSHLLSSRVDKIHLPTHHELFMSFRKTQVNETLLISVSSNHPRMYLTKNKLENPMHPPLFCMVLRKHLQGSKLIQVKQIGQDRIAEFVFEGYNELGDSVNLSLIVEIMGKYSNIILIDTDSRQIIDCLTKVGSSMSSVREVLPGKIYSSDVISQKKSILDESYQDFAKSYLNSPENKSFQQFLITNYMGISKTLTREINFRAGFDEGLPKSALGPKDQEKLLKIAYDFFQEVKKKNYFFAIYQDQADEKILDFSNLPLTMYGPGSQIYDSPSELLENVYTQRAEKDLIQQKSADLRKNLKIQLNRDYSKLGKLRDELDAAQNREKYKVYGDLISANLHAIEAGQKELLAENFYAPDLKTIKIPLDIKLSPAQNANKMYKRYQKLKHAASILKDQIQETLEKIQAYEEISLQIDWAENPRDLDEIKDSYRLISGQKSRKNKKNKSSNPMVFQGKAGLIYVGKNNRQNDEITFKIANKDDLWFHVRNNPGSHVLLKSNGQEFKNEDMLAAAGLAAYFSKLRGSKHVDVDYTLKKYIKRHPSNKLGLVHYTNFKTVHVSGQNIPKSLTRQG</sequence>
<dbReference type="HAMAP" id="MF_00844_B">
    <property type="entry name" value="RqcH_B"/>
    <property type="match status" value="1"/>
</dbReference>
<proteinExistence type="inferred from homology"/>
<evidence type="ECO:0000256" key="3">
    <source>
        <dbReference type="ARBA" id="ARBA00022884"/>
    </source>
</evidence>
<evidence type="ECO:0000256" key="5">
    <source>
        <dbReference type="HAMAP-Rule" id="MF_00844"/>
    </source>
</evidence>